<feature type="non-terminal residue" evidence="3">
    <location>
        <position position="839"/>
    </location>
</feature>
<dbReference type="SUPFAM" id="SSF56300">
    <property type="entry name" value="Metallo-dependent phosphatases"/>
    <property type="match status" value="1"/>
</dbReference>
<dbReference type="SUPFAM" id="SSF53244">
    <property type="entry name" value="MurD-like peptide ligases, peptide-binding domain"/>
    <property type="match status" value="1"/>
</dbReference>
<reference evidence="3" key="2">
    <citation type="submission" date="2021-04" db="EMBL/GenBank/DDBJ databases">
        <authorList>
            <person name="Gilroy R."/>
        </authorList>
    </citation>
    <scope>NUCLEOTIDE SEQUENCE</scope>
    <source>
        <strain evidence="3">CHK169-2315</strain>
    </source>
</reference>
<accession>A0A9D1PLY5</accession>
<name>A0A9D1PLY5_9BACI</name>
<protein>
    <submittedName>
        <fullName evidence="3">CapA family protein</fullName>
    </submittedName>
</protein>
<dbReference type="Pfam" id="PF09587">
    <property type="entry name" value="PGA_cap"/>
    <property type="match status" value="1"/>
</dbReference>
<comment type="caution">
    <text evidence="3">The sequence shown here is derived from an EMBL/GenBank/DDBJ whole genome shotgun (WGS) entry which is preliminary data.</text>
</comment>
<dbReference type="Gene3D" id="3.40.1190.10">
    <property type="entry name" value="Mur-like, catalytic domain"/>
    <property type="match status" value="1"/>
</dbReference>
<dbReference type="EMBL" id="DXHX01000052">
    <property type="protein sequence ID" value="HIV74195.1"/>
    <property type="molecule type" value="Genomic_DNA"/>
</dbReference>
<dbReference type="InterPro" id="IPR013221">
    <property type="entry name" value="Mur_ligase_cen"/>
</dbReference>
<evidence type="ECO:0000313" key="3">
    <source>
        <dbReference type="EMBL" id="HIV74195.1"/>
    </source>
</evidence>
<dbReference type="GO" id="GO:0005524">
    <property type="term" value="F:ATP binding"/>
    <property type="evidence" value="ECO:0007669"/>
    <property type="project" value="InterPro"/>
</dbReference>
<reference evidence="3" key="1">
    <citation type="journal article" date="2021" name="PeerJ">
        <title>Extensive microbial diversity within the chicken gut microbiome revealed by metagenomics and culture.</title>
        <authorList>
            <person name="Gilroy R."/>
            <person name="Ravi A."/>
            <person name="Getino M."/>
            <person name="Pursley I."/>
            <person name="Horton D.L."/>
            <person name="Alikhan N.F."/>
            <person name="Baker D."/>
            <person name="Gharbi K."/>
            <person name="Hall N."/>
            <person name="Watson M."/>
            <person name="Adriaenssens E.M."/>
            <person name="Foster-Nyarko E."/>
            <person name="Jarju S."/>
            <person name="Secka A."/>
            <person name="Antonio M."/>
            <person name="Oren A."/>
            <person name="Chaudhuri R.R."/>
            <person name="La Ragione R."/>
            <person name="Hildebrand F."/>
            <person name="Pallen M.J."/>
        </authorList>
    </citation>
    <scope>NUCLEOTIDE SEQUENCE</scope>
    <source>
        <strain evidence="3">CHK169-2315</strain>
    </source>
</reference>
<comment type="similarity">
    <text evidence="1">Belongs to the CapA family.</text>
</comment>
<dbReference type="InterPro" id="IPR029052">
    <property type="entry name" value="Metallo-depent_PP-like"/>
</dbReference>
<dbReference type="InterPro" id="IPR019079">
    <property type="entry name" value="Capsule_synth_CapA"/>
</dbReference>
<feature type="non-terminal residue" evidence="3">
    <location>
        <position position="1"/>
    </location>
</feature>
<dbReference type="AlphaFoldDB" id="A0A9D1PLY5"/>
<evidence type="ECO:0000313" key="4">
    <source>
        <dbReference type="Proteomes" id="UP000823937"/>
    </source>
</evidence>
<dbReference type="SUPFAM" id="SSF56601">
    <property type="entry name" value="beta-lactamase/transpeptidase-like"/>
    <property type="match status" value="1"/>
</dbReference>
<dbReference type="Proteomes" id="UP000823937">
    <property type="component" value="Unassembled WGS sequence"/>
</dbReference>
<dbReference type="Gene3D" id="3.90.190.20">
    <property type="entry name" value="Mur ligase, C-terminal domain"/>
    <property type="match status" value="1"/>
</dbReference>
<dbReference type="InterPro" id="IPR012338">
    <property type="entry name" value="Beta-lactam/transpept-like"/>
</dbReference>
<dbReference type="Gene3D" id="3.40.710.10">
    <property type="entry name" value="DD-peptidase/beta-lactamase superfamily"/>
    <property type="match status" value="1"/>
</dbReference>
<organism evidence="3 4">
    <name type="scientific">Candidatus Pseudogracilibacillus intestinigallinarum</name>
    <dbReference type="NCBI Taxonomy" id="2838742"/>
    <lineage>
        <taxon>Bacteria</taxon>
        <taxon>Bacillati</taxon>
        <taxon>Bacillota</taxon>
        <taxon>Bacilli</taxon>
        <taxon>Bacillales</taxon>
        <taxon>Bacillaceae</taxon>
        <taxon>Pseudogracilibacillus</taxon>
    </lineage>
</organism>
<evidence type="ECO:0000259" key="2">
    <source>
        <dbReference type="SMART" id="SM00854"/>
    </source>
</evidence>
<evidence type="ECO:0000256" key="1">
    <source>
        <dbReference type="ARBA" id="ARBA00005662"/>
    </source>
</evidence>
<dbReference type="SUPFAM" id="SSF53623">
    <property type="entry name" value="MurD-like peptide ligases, catalytic domain"/>
    <property type="match status" value="1"/>
</dbReference>
<feature type="domain" description="Capsule synthesis protein CapA" evidence="2">
    <location>
        <begin position="594"/>
        <end position="839"/>
    </location>
</feature>
<proteinExistence type="inferred from homology"/>
<dbReference type="InterPro" id="IPR036565">
    <property type="entry name" value="Mur-like_cat_sf"/>
</dbReference>
<dbReference type="Gene3D" id="3.60.21.10">
    <property type="match status" value="1"/>
</dbReference>
<dbReference type="SMART" id="SM00854">
    <property type="entry name" value="PGA_cap"/>
    <property type="match status" value="1"/>
</dbReference>
<dbReference type="InterPro" id="IPR052169">
    <property type="entry name" value="CW_Biosynth-Accessory"/>
</dbReference>
<dbReference type="PANTHER" id="PTHR33393">
    <property type="entry name" value="POLYGLUTAMINE SYNTHESIS ACCESSORY PROTEIN RV0574C-RELATED"/>
    <property type="match status" value="1"/>
</dbReference>
<dbReference type="Pfam" id="PF08245">
    <property type="entry name" value="Mur_ligase_M"/>
    <property type="match status" value="1"/>
</dbReference>
<dbReference type="GO" id="GO:0016881">
    <property type="term" value="F:acid-amino acid ligase activity"/>
    <property type="evidence" value="ECO:0007669"/>
    <property type="project" value="InterPro"/>
</dbReference>
<sequence length="839" mass="94230">VPLTIACAVSNPNYLVVESAVSGLWMKQGGILKDYPPNVALITSIDGGQAKNAYETAKLKARVAEGMNNEGIVIINKEAKEFDVLKESVERYNENILTYGFNDTCDSFLIDYKELQSEAKVQVQILGEKVIFTTHLLGKAMTQNIIGVLTVLKHWNFPLQEVIPFVETYKPAEGIQTFEQISLPNGKQCTMLDDSWNATGIAMIETINLFGRQAPYYSGKKIAILGRIEYLGDAEAKRQHEALVEPILQAGIDLVFAHGPEMKYLLKKLPETIIGGYFENSKLLSVAVAPLIKEDDFLLVKGSPRSSDFKFVKKHLLTALQENKANRVYSIEHPYATASGAMTFELESNDVVGMSGNPQATQNQGVGHLLLLQIMMEKLFAKELVVNERYKPGRQALKETTSTNAVPLVEGEEIVLGDILSTAIIQYAPNTLLMLANQIIGNNNKAMAMIQEKGKHLSISQAAIGNITGRRIINKKQRMTLLDLYKVAKVLFDGYATTLNWFAQNICFYREEVYEAKTNLFHKGIISHGIFYGHLHSIGAVLTQNNGKKYVTVVLGAKDMYDRDRLIQASLDSMEKKKNDTPVVAYQTKKTPYKMNMIGDTYFGEFYTRIRKRQGRLDGLQKYGRAYSFDRIRPLIEEGDFNICNFEAALSERDDYFLRKRKPFVLLANVHKTVPAIQQEKFDLVTLANNHLMDGGKDNLVETIEQFKGANIATIGAGSTQEEAEKPFVKIVNGKRFVIFNAYWHRNNMYVDFDFYALGPNPGVANMSGGLFEQIKFEKKNYPESFIIVIPHWGSDFKTVSKKQRQYAHSLVEAGADVIIGHGAHMIQEIEKVHDTYVV</sequence>
<gene>
    <name evidence="3" type="ORF">H9895_03835</name>
</gene>
<dbReference type="PANTHER" id="PTHR33393:SF13">
    <property type="entry name" value="PGA BIOSYNTHESIS PROTEIN CAPA"/>
    <property type="match status" value="1"/>
</dbReference>
<dbReference type="InterPro" id="IPR036615">
    <property type="entry name" value="Mur_ligase_C_dom_sf"/>
</dbReference>